<evidence type="ECO:0000256" key="5">
    <source>
        <dbReference type="ARBA" id="ARBA00010918"/>
    </source>
</evidence>
<keyword evidence="12" id="KW-0378">Hydrolase</keyword>
<dbReference type="AlphaFoldDB" id="A0AAN7SBQ8"/>
<dbReference type="FunFam" id="3.50.30.30:FF:000009">
    <property type="entry name" value="Carboxypeptidase Q"/>
    <property type="match status" value="1"/>
</dbReference>
<keyword evidence="13" id="KW-0256">Endoplasmic reticulum</keyword>
<dbReference type="GO" id="GO:0006508">
    <property type="term" value="P:proteolysis"/>
    <property type="evidence" value="ECO:0007669"/>
    <property type="project" value="UniProtKB-KW"/>
</dbReference>
<evidence type="ECO:0000256" key="18">
    <source>
        <dbReference type="ARBA" id="ARBA00023180"/>
    </source>
</evidence>
<reference evidence="25" key="1">
    <citation type="submission" date="2023-01" db="EMBL/GenBank/DDBJ databases">
        <title>Key to firefly adult light organ development and bioluminescence: homeobox transcription factors regulate luciferase expression and transportation to peroxisome.</title>
        <authorList>
            <person name="Fu X."/>
        </authorList>
    </citation>
    <scope>NUCLEOTIDE SEQUENCE [LARGE SCALE GENOMIC DNA]</scope>
</reference>
<dbReference type="PANTHER" id="PTHR12053">
    <property type="entry name" value="PROTEASE FAMILY M28 PLASMA GLUTAMATE CARBOXYPEPTIDASE-RELATED"/>
    <property type="match status" value="1"/>
</dbReference>
<comment type="subunit">
    <text evidence="20">Homodimer. The monomeric form is inactive while the homodimer is active.</text>
</comment>
<dbReference type="GO" id="GO:0004180">
    <property type="term" value="F:carboxypeptidase activity"/>
    <property type="evidence" value="ECO:0007669"/>
    <property type="project" value="UniProtKB-KW"/>
</dbReference>
<dbReference type="Gene3D" id="3.50.30.30">
    <property type="match status" value="1"/>
</dbReference>
<name>A0AAN7SBQ8_9COLE</name>
<keyword evidence="17" id="KW-0865">Zymogen</keyword>
<dbReference type="CDD" id="cd03883">
    <property type="entry name" value="M28_Pgcp_like"/>
    <property type="match status" value="1"/>
</dbReference>
<keyword evidence="14" id="KW-0862">Zinc</keyword>
<keyword evidence="16" id="KW-0482">Metalloprotease</keyword>
<evidence type="ECO:0000256" key="17">
    <source>
        <dbReference type="ARBA" id="ARBA00023145"/>
    </source>
</evidence>
<keyword evidence="25" id="KW-1185">Reference proteome</keyword>
<evidence type="ECO:0000259" key="23">
    <source>
        <dbReference type="Pfam" id="PF04389"/>
    </source>
</evidence>
<keyword evidence="15" id="KW-0333">Golgi apparatus</keyword>
<evidence type="ECO:0000256" key="1">
    <source>
        <dbReference type="ARBA" id="ARBA00004240"/>
    </source>
</evidence>
<evidence type="ECO:0000256" key="14">
    <source>
        <dbReference type="ARBA" id="ARBA00022833"/>
    </source>
</evidence>
<evidence type="ECO:0000256" key="20">
    <source>
        <dbReference type="ARBA" id="ARBA00025833"/>
    </source>
</evidence>
<evidence type="ECO:0000256" key="21">
    <source>
        <dbReference type="ARBA" id="ARBA00033328"/>
    </source>
</evidence>
<comment type="caution">
    <text evidence="24">The sequence shown here is derived from an EMBL/GenBank/DDBJ whole genome shotgun (WGS) entry which is preliminary data.</text>
</comment>
<evidence type="ECO:0000313" key="25">
    <source>
        <dbReference type="Proteomes" id="UP001353858"/>
    </source>
</evidence>
<dbReference type="InterPro" id="IPR039866">
    <property type="entry name" value="CPQ"/>
</dbReference>
<dbReference type="GO" id="GO:0005615">
    <property type="term" value="C:extracellular space"/>
    <property type="evidence" value="ECO:0007669"/>
    <property type="project" value="TreeGrafter"/>
</dbReference>
<dbReference type="Pfam" id="PF04389">
    <property type="entry name" value="Peptidase_M28"/>
    <property type="match status" value="1"/>
</dbReference>
<evidence type="ECO:0000256" key="12">
    <source>
        <dbReference type="ARBA" id="ARBA00022801"/>
    </source>
</evidence>
<feature type="signal peptide" evidence="22">
    <location>
        <begin position="1"/>
        <end position="18"/>
    </location>
</feature>
<evidence type="ECO:0000256" key="11">
    <source>
        <dbReference type="ARBA" id="ARBA00022729"/>
    </source>
</evidence>
<feature type="domain" description="Peptidase M28" evidence="23">
    <location>
        <begin position="267"/>
        <end position="455"/>
    </location>
</feature>
<keyword evidence="10" id="KW-0479">Metal-binding</keyword>
<keyword evidence="8" id="KW-0121">Carboxypeptidase</keyword>
<gene>
    <name evidence="24" type="ORF">RN001_006910</name>
</gene>
<dbReference type="SUPFAM" id="SSF53187">
    <property type="entry name" value="Zn-dependent exopeptidases"/>
    <property type="match status" value="1"/>
</dbReference>
<evidence type="ECO:0000256" key="22">
    <source>
        <dbReference type="SAM" id="SignalP"/>
    </source>
</evidence>
<comment type="subcellular location">
    <subcellularLocation>
        <location evidence="1">Endoplasmic reticulum</location>
    </subcellularLocation>
    <subcellularLocation>
        <location evidence="3">Golgi apparatus</location>
    </subcellularLocation>
    <subcellularLocation>
        <location evidence="2">Lysosome</location>
    </subcellularLocation>
    <subcellularLocation>
        <location evidence="4">Secreted</location>
    </subcellularLocation>
</comment>
<evidence type="ECO:0000256" key="7">
    <source>
        <dbReference type="ARBA" id="ARBA00022525"/>
    </source>
</evidence>
<evidence type="ECO:0000256" key="19">
    <source>
        <dbReference type="ARBA" id="ARBA00023228"/>
    </source>
</evidence>
<dbReference type="PANTHER" id="PTHR12053:SF3">
    <property type="entry name" value="CARBOXYPEPTIDASE Q"/>
    <property type="match status" value="1"/>
</dbReference>
<dbReference type="Proteomes" id="UP001353858">
    <property type="component" value="Unassembled WGS sequence"/>
</dbReference>
<evidence type="ECO:0000256" key="4">
    <source>
        <dbReference type="ARBA" id="ARBA00004613"/>
    </source>
</evidence>
<feature type="chain" id="PRO_5042936975" description="Carboxypeptidase Q" evidence="22">
    <location>
        <begin position="19"/>
        <end position="481"/>
    </location>
</feature>
<proteinExistence type="inferred from homology"/>
<keyword evidence="9" id="KW-0645">Protease</keyword>
<keyword evidence="11 22" id="KW-0732">Signal</keyword>
<evidence type="ECO:0000256" key="13">
    <source>
        <dbReference type="ARBA" id="ARBA00022824"/>
    </source>
</evidence>
<accession>A0AAN7SBQ8</accession>
<evidence type="ECO:0000256" key="10">
    <source>
        <dbReference type="ARBA" id="ARBA00022723"/>
    </source>
</evidence>
<dbReference type="EMBL" id="JARPUR010000002">
    <property type="protein sequence ID" value="KAK4883591.1"/>
    <property type="molecule type" value="Genomic_DNA"/>
</dbReference>
<evidence type="ECO:0000256" key="9">
    <source>
        <dbReference type="ARBA" id="ARBA00022670"/>
    </source>
</evidence>
<evidence type="ECO:0000256" key="2">
    <source>
        <dbReference type="ARBA" id="ARBA00004371"/>
    </source>
</evidence>
<keyword evidence="18" id="KW-0325">Glycoprotein</keyword>
<evidence type="ECO:0000256" key="6">
    <source>
        <dbReference type="ARBA" id="ARBA00014116"/>
    </source>
</evidence>
<dbReference type="InterPro" id="IPR007484">
    <property type="entry name" value="Peptidase_M28"/>
</dbReference>
<dbReference type="GO" id="GO:0046872">
    <property type="term" value="F:metal ion binding"/>
    <property type="evidence" value="ECO:0007669"/>
    <property type="project" value="UniProtKB-KW"/>
</dbReference>
<dbReference type="Gene3D" id="3.40.630.10">
    <property type="entry name" value="Zn peptidases"/>
    <property type="match status" value="1"/>
</dbReference>
<protein>
    <recommendedName>
        <fullName evidence="6">Carboxypeptidase Q</fullName>
    </recommendedName>
    <alternativeName>
        <fullName evidence="21">Plasma glutamate carboxypeptidase</fullName>
    </alternativeName>
</protein>
<dbReference type="FunFam" id="3.40.630.10:FF:000036">
    <property type="entry name" value="Carboxypeptidase Q"/>
    <property type="match status" value="1"/>
</dbReference>
<evidence type="ECO:0000256" key="8">
    <source>
        <dbReference type="ARBA" id="ARBA00022645"/>
    </source>
</evidence>
<keyword evidence="19" id="KW-0458">Lysosome</keyword>
<dbReference type="GO" id="GO:0005783">
    <property type="term" value="C:endoplasmic reticulum"/>
    <property type="evidence" value="ECO:0007669"/>
    <property type="project" value="UniProtKB-SubCell"/>
</dbReference>
<dbReference type="GO" id="GO:0070573">
    <property type="term" value="F:metallodipeptidase activity"/>
    <property type="evidence" value="ECO:0007669"/>
    <property type="project" value="InterPro"/>
</dbReference>
<evidence type="ECO:0000313" key="24">
    <source>
        <dbReference type="EMBL" id="KAK4883591.1"/>
    </source>
</evidence>
<organism evidence="24 25">
    <name type="scientific">Aquatica leii</name>
    <dbReference type="NCBI Taxonomy" id="1421715"/>
    <lineage>
        <taxon>Eukaryota</taxon>
        <taxon>Metazoa</taxon>
        <taxon>Ecdysozoa</taxon>
        <taxon>Arthropoda</taxon>
        <taxon>Hexapoda</taxon>
        <taxon>Insecta</taxon>
        <taxon>Pterygota</taxon>
        <taxon>Neoptera</taxon>
        <taxon>Endopterygota</taxon>
        <taxon>Coleoptera</taxon>
        <taxon>Polyphaga</taxon>
        <taxon>Elateriformia</taxon>
        <taxon>Elateroidea</taxon>
        <taxon>Lampyridae</taxon>
        <taxon>Luciolinae</taxon>
        <taxon>Aquatica</taxon>
    </lineage>
</organism>
<keyword evidence="7" id="KW-0964">Secreted</keyword>
<comment type="similarity">
    <text evidence="5">Belongs to the peptidase M28 family.</text>
</comment>
<dbReference type="GO" id="GO:0005764">
    <property type="term" value="C:lysosome"/>
    <property type="evidence" value="ECO:0007669"/>
    <property type="project" value="UniProtKB-SubCell"/>
</dbReference>
<sequence>MVHKIIIAFVILTPLVLSSVINNNVEKCNLSYSIKKEIESYKGFATKIINSVNNQFKHSTYNHLDDFINAYGNRIAGSKNLENAIDYILKKSDLYNLENVHGEEVQVPHWVRGEESATLLYPRYKDLPMLGLGSSVGTPPEGIRAKAVVVSSFDELHKLSKTVKGKIVVYNEKYRNYGDTVVYRRDGASIASQYGAVATLIGSITPFSLATAHTGWQQYAENITKIPTACITKEDANLLHGMYKRRKPIYIEIKMEARTLTSATSRNIVAEIVGNKLPDKVVVISGHIDSWDVGEGAIDDGVGAFVSWNALAILKALGLTARRTIRTILWTAEEEGYIGAFAYAKAHQNETRNLDFVMESDTGTFSPLGFTYSGLPEVGCILQEILNLFTELNITNVQSPIDGGPDISKWVSDGVPGAALFGNLERYFWYHHSAADTMVAVQPDELDQATALWAATSFIIANLSFDMPKHLTPYQFKENDV</sequence>
<evidence type="ECO:0000256" key="15">
    <source>
        <dbReference type="ARBA" id="ARBA00023034"/>
    </source>
</evidence>
<evidence type="ECO:0000256" key="16">
    <source>
        <dbReference type="ARBA" id="ARBA00023049"/>
    </source>
</evidence>
<evidence type="ECO:0000256" key="3">
    <source>
        <dbReference type="ARBA" id="ARBA00004555"/>
    </source>
</evidence>
<dbReference type="GO" id="GO:0005794">
    <property type="term" value="C:Golgi apparatus"/>
    <property type="evidence" value="ECO:0007669"/>
    <property type="project" value="UniProtKB-SubCell"/>
</dbReference>
<dbReference type="GO" id="GO:0043171">
    <property type="term" value="P:peptide catabolic process"/>
    <property type="evidence" value="ECO:0007669"/>
    <property type="project" value="TreeGrafter"/>
</dbReference>